<evidence type="ECO:0000313" key="11">
    <source>
        <dbReference type="Proteomes" id="UP000192756"/>
    </source>
</evidence>
<dbReference type="PANTHER" id="PTHR10353">
    <property type="entry name" value="GLYCOSYL HYDROLASE"/>
    <property type="match status" value="1"/>
</dbReference>
<protein>
    <recommendedName>
        <fullName evidence="9">Beta-glucosidase</fullName>
        <ecNumber evidence="9">3.2.1.21</ecNumber>
    </recommendedName>
</protein>
<dbReference type="SUPFAM" id="SSF51445">
    <property type="entry name" value="(Trans)glycosidases"/>
    <property type="match status" value="1"/>
</dbReference>
<dbReference type="FunFam" id="3.20.20.80:FF:000004">
    <property type="entry name" value="Beta-glucosidase 6-phospho-beta-glucosidase"/>
    <property type="match status" value="1"/>
</dbReference>
<evidence type="ECO:0000256" key="4">
    <source>
        <dbReference type="ARBA" id="ARBA00023277"/>
    </source>
</evidence>
<proteinExistence type="inferred from homology"/>
<evidence type="ECO:0000256" key="7">
    <source>
        <dbReference type="PIRSR" id="PIRSR617736-1"/>
    </source>
</evidence>
<keyword evidence="6" id="KW-0624">Polysaccharide degradation</keyword>
<dbReference type="GO" id="GO:0030245">
    <property type="term" value="P:cellulose catabolic process"/>
    <property type="evidence" value="ECO:0007669"/>
    <property type="project" value="UniProtKB-KW"/>
</dbReference>
<keyword evidence="3" id="KW-0136">Cellulose degradation</keyword>
<feature type="binding site" evidence="8">
    <location>
        <position position="28"/>
    </location>
    <ligand>
        <name>substrate</name>
    </ligand>
</feature>
<evidence type="ECO:0000256" key="6">
    <source>
        <dbReference type="ARBA" id="ARBA00023326"/>
    </source>
</evidence>
<evidence type="ECO:0000256" key="3">
    <source>
        <dbReference type="ARBA" id="ARBA00023001"/>
    </source>
</evidence>
<accession>A0A1W2AH24</accession>
<dbReference type="Pfam" id="PF00232">
    <property type="entry name" value="Glyco_hydro_1"/>
    <property type="match status" value="1"/>
</dbReference>
<feature type="binding site" evidence="8">
    <location>
        <position position="129"/>
    </location>
    <ligand>
        <name>substrate</name>
    </ligand>
</feature>
<dbReference type="PANTHER" id="PTHR10353:SF36">
    <property type="entry name" value="LP05116P"/>
    <property type="match status" value="1"/>
</dbReference>
<feature type="active site" description="Proton donor" evidence="7">
    <location>
        <position position="174"/>
    </location>
</feature>
<dbReference type="InterPro" id="IPR017736">
    <property type="entry name" value="Glyco_hydro_1_beta-glucosidase"/>
</dbReference>
<sequence length="452" mass="51596">MPAIEKNMIKASDFGSDFIWGVATAAAQVEGAAEAYGKGLSIWDTFSKRQGKIKKGHLPTTACDFYHSYKADVELVKLLGFKVFRFSISWPRILPDGKGRVNKEGILFYHQLIDECLRQGIVPYVTLYHWDLPHALEEEGGWTAFSINNSFNHFVSVCAKEYGDKVKNWIVLNEPFGFTSLGYMLGVHAPGKTGLTNFFSAVHHTAIAQADGGRILRAEVKEANIGTSFSCSEIIPHTHSEADLLAAKRVDCLMNRLFIEPALGMGYPTAGWEVMERFSIQHSTWRHTERLTFDFDFIGIQNYFPLTIKYNAFIPVVQAWEVKAKNRKKPHTAMGWEINPDSFYNIIRQFATYPNIPQLMITENGAAYHDKLNNYQVHDQERIAYFQQYLAALLKAKREGLNIAGYMAWTLMDNFEWAEGYNARFGLVYTDFKTQQRTVKDSGLWFQDFLNH</sequence>
<feature type="binding site" evidence="8">
    <location>
        <position position="173"/>
    </location>
    <ligand>
        <name>substrate</name>
    </ligand>
</feature>
<comment type="catalytic activity">
    <reaction evidence="9">
        <text>Hydrolysis of terminal, non-reducing beta-D-glucosyl residues with release of beta-D-glucose.</text>
        <dbReference type="EC" id="3.2.1.21"/>
    </reaction>
</comment>
<dbReference type="InterPro" id="IPR017853">
    <property type="entry name" value="GH"/>
</dbReference>
<organism evidence="10 11">
    <name type="scientific">Pedobacter africanus</name>
    <dbReference type="NCBI Taxonomy" id="151894"/>
    <lineage>
        <taxon>Bacteria</taxon>
        <taxon>Pseudomonadati</taxon>
        <taxon>Bacteroidota</taxon>
        <taxon>Sphingobacteriia</taxon>
        <taxon>Sphingobacteriales</taxon>
        <taxon>Sphingobacteriaceae</taxon>
        <taxon>Pedobacter</taxon>
    </lineage>
</organism>
<evidence type="ECO:0000256" key="5">
    <source>
        <dbReference type="ARBA" id="ARBA00023295"/>
    </source>
</evidence>
<evidence type="ECO:0000256" key="2">
    <source>
        <dbReference type="ARBA" id="ARBA00022801"/>
    </source>
</evidence>
<dbReference type="Proteomes" id="UP000192756">
    <property type="component" value="Unassembled WGS sequence"/>
</dbReference>
<keyword evidence="11" id="KW-1185">Reference proteome</keyword>
<dbReference type="AlphaFoldDB" id="A0A1W2AH24"/>
<dbReference type="STRING" id="151894.SAMN04488524_1412"/>
<dbReference type="Gene3D" id="3.20.20.80">
    <property type="entry name" value="Glycosidases"/>
    <property type="match status" value="1"/>
</dbReference>
<keyword evidence="5 9" id="KW-0326">Glycosidase</keyword>
<keyword evidence="4" id="KW-0119">Carbohydrate metabolism</keyword>
<dbReference type="GO" id="GO:0005829">
    <property type="term" value="C:cytosol"/>
    <property type="evidence" value="ECO:0007669"/>
    <property type="project" value="TreeGrafter"/>
</dbReference>
<name>A0A1W2AH24_9SPHI</name>
<dbReference type="EMBL" id="FWXT01000001">
    <property type="protein sequence ID" value="SMC59986.1"/>
    <property type="molecule type" value="Genomic_DNA"/>
</dbReference>
<evidence type="ECO:0000256" key="8">
    <source>
        <dbReference type="PIRSR" id="PIRSR617736-2"/>
    </source>
</evidence>
<evidence type="ECO:0000313" key="10">
    <source>
        <dbReference type="EMBL" id="SMC59986.1"/>
    </source>
</evidence>
<feature type="active site" description="Nucleophile" evidence="7">
    <location>
        <position position="363"/>
    </location>
</feature>
<dbReference type="NCBIfam" id="TIGR03356">
    <property type="entry name" value="BGL"/>
    <property type="match status" value="1"/>
</dbReference>
<feature type="binding site" evidence="8">
    <location>
        <begin position="416"/>
        <end position="417"/>
    </location>
    <ligand>
        <name>substrate</name>
    </ligand>
</feature>
<gene>
    <name evidence="10" type="ORF">SAMN04488524_1412</name>
</gene>
<reference evidence="11" key="1">
    <citation type="submission" date="2017-04" db="EMBL/GenBank/DDBJ databases">
        <authorList>
            <person name="Varghese N."/>
            <person name="Submissions S."/>
        </authorList>
    </citation>
    <scope>NUCLEOTIDE SEQUENCE [LARGE SCALE GENOMIC DNA]</scope>
    <source>
        <strain evidence="11">DSM 12126</strain>
    </source>
</reference>
<keyword evidence="2 9" id="KW-0378">Hydrolase</keyword>
<evidence type="ECO:0000256" key="1">
    <source>
        <dbReference type="ARBA" id="ARBA00010838"/>
    </source>
</evidence>
<dbReference type="InterPro" id="IPR001360">
    <property type="entry name" value="Glyco_hydro_1"/>
</dbReference>
<feature type="binding site" evidence="8">
    <location>
        <position position="409"/>
    </location>
    <ligand>
        <name>substrate</name>
    </ligand>
</feature>
<dbReference type="GO" id="GO:0008422">
    <property type="term" value="F:beta-glucosidase activity"/>
    <property type="evidence" value="ECO:0007669"/>
    <property type="project" value="UniProtKB-EC"/>
</dbReference>
<comment type="similarity">
    <text evidence="1 9">Belongs to the glycosyl hydrolase 1 family.</text>
</comment>
<feature type="binding site" evidence="8">
    <location>
        <position position="303"/>
    </location>
    <ligand>
        <name>substrate</name>
    </ligand>
</feature>
<dbReference type="EC" id="3.2.1.21" evidence="9"/>
<dbReference type="PRINTS" id="PR00131">
    <property type="entry name" value="GLHYDRLASE1"/>
</dbReference>
<evidence type="ECO:0000256" key="9">
    <source>
        <dbReference type="RuleBase" id="RU361175"/>
    </source>
</evidence>